<organism evidence="2 3">
    <name type="scientific">Rhizobium lusitanum</name>
    <dbReference type="NCBI Taxonomy" id="293958"/>
    <lineage>
        <taxon>Bacteria</taxon>
        <taxon>Pseudomonadati</taxon>
        <taxon>Pseudomonadota</taxon>
        <taxon>Alphaproteobacteria</taxon>
        <taxon>Hyphomicrobiales</taxon>
        <taxon>Rhizobiaceae</taxon>
        <taxon>Rhizobium/Agrobacterium group</taxon>
        <taxon>Rhizobium</taxon>
    </lineage>
</organism>
<dbReference type="Proteomes" id="UP000199205">
    <property type="component" value="Unassembled WGS sequence"/>
</dbReference>
<evidence type="ECO:0000313" key="2">
    <source>
        <dbReference type="EMBL" id="SCB45780.1"/>
    </source>
</evidence>
<gene>
    <name evidence="2" type="ORF">GA0061101_121108</name>
</gene>
<protein>
    <submittedName>
        <fullName evidence="2">Uncharacterized protein</fullName>
    </submittedName>
</protein>
<accession>A0A1C3X0L4</accession>
<name>A0A1C3X0L4_9HYPH</name>
<reference evidence="2 3" key="1">
    <citation type="submission" date="2016-08" db="EMBL/GenBank/DDBJ databases">
        <authorList>
            <person name="Seilhamer J.J."/>
        </authorList>
    </citation>
    <scope>NUCLEOTIDE SEQUENCE [LARGE SCALE GENOMIC DNA]</scope>
    <source>
        <strain evidence="2 3">P1-7</strain>
    </source>
</reference>
<proteinExistence type="predicted"/>
<evidence type="ECO:0000313" key="3">
    <source>
        <dbReference type="Proteomes" id="UP000199205"/>
    </source>
</evidence>
<evidence type="ECO:0000256" key="1">
    <source>
        <dbReference type="SAM" id="MobiDB-lite"/>
    </source>
</evidence>
<dbReference type="EMBL" id="FMAF01000021">
    <property type="protein sequence ID" value="SCB45780.1"/>
    <property type="molecule type" value="Genomic_DNA"/>
</dbReference>
<sequence length="102" mass="11368">MMDEPDRWRHMASAPKDGSRILVTVRPSEQGPAEVDLAYWSNGDQFGVEGWRASDSSPGRVIEYAEPELKCWMPMPSANLNRTSMPSPWEGDDTQQLDGSGI</sequence>
<feature type="region of interest" description="Disordered" evidence="1">
    <location>
        <begin position="81"/>
        <end position="102"/>
    </location>
</feature>
<dbReference type="AlphaFoldDB" id="A0A1C3X0L4"/>